<dbReference type="Pfam" id="PF03883">
    <property type="entry name" value="H2O2_YaaD"/>
    <property type="match status" value="1"/>
</dbReference>
<dbReference type="NCBIfam" id="NF002545">
    <property type="entry name" value="PRK02101.2-3"/>
    <property type="match status" value="1"/>
</dbReference>
<keyword evidence="3" id="KW-1185">Reference proteome</keyword>
<dbReference type="EMBL" id="JAUZMY010000004">
    <property type="protein sequence ID" value="MEE2036733.1"/>
    <property type="molecule type" value="Genomic_DNA"/>
</dbReference>
<comment type="caution">
    <text evidence="2">The sequence shown here is derived from an EMBL/GenBank/DDBJ whole genome shotgun (WGS) entry which is preliminary data.</text>
</comment>
<accession>A0ABU7K3C2</accession>
<proteinExistence type="predicted"/>
<dbReference type="Proteomes" id="UP001356095">
    <property type="component" value="Unassembled WGS sequence"/>
</dbReference>
<dbReference type="PANTHER" id="PTHR30283">
    <property type="entry name" value="PEROXIDE STRESS RESPONSE PROTEIN YAAA"/>
    <property type="match status" value="1"/>
</dbReference>
<dbReference type="RefSeq" id="WP_330090533.1">
    <property type="nucleotide sequence ID" value="NZ_JAUZMY010000004.1"/>
</dbReference>
<dbReference type="InterPro" id="IPR005583">
    <property type="entry name" value="YaaA"/>
</dbReference>
<gene>
    <name evidence="2" type="primary">yaaA</name>
    <name evidence="2" type="ORF">Q8791_05790</name>
</gene>
<name>A0ABU7K3C2_9ACTN</name>
<dbReference type="PANTHER" id="PTHR30283:SF4">
    <property type="entry name" value="PEROXIDE STRESS RESISTANCE PROTEIN YAAA"/>
    <property type="match status" value="1"/>
</dbReference>
<protein>
    <submittedName>
        <fullName evidence="2">Peroxide stress protein YaaA</fullName>
    </submittedName>
</protein>
<evidence type="ECO:0000313" key="3">
    <source>
        <dbReference type="Proteomes" id="UP001356095"/>
    </source>
</evidence>
<feature type="region of interest" description="Disordered" evidence="1">
    <location>
        <begin position="1"/>
        <end position="22"/>
    </location>
</feature>
<organism evidence="2 3">
    <name type="scientific">Nocardiopsis codii</name>
    <dbReference type="NCBI Taxonomy" id="3065942"/>
    <lineage>
        <taxon>Bacteria</taxon>
        <taxon>Bacillati</taxon>
        <taxon>Actinomycetota</taxon>
        <taxon>Actinomycetes</taxon>
        <taxon>Streptosporangiales</taxon>
        <taxon>Nocardiopsidaceae</taxon>
        <taxon>Nocardiopsis</taxon>
    </lineage>
</organism>
<evidence type="ECO:0000313" key="2">
    <source>
        <dbReference type="EMBL" id="MEE2036733.1"/>
    </source>
</evidence>
<reference evidence="2 3" key="1">
    <citation type="submission" date="2023-08" db="EMBL/GenBank/DDBJ databases">
        <authorList>
            <person name="Girao M."/>
            <person name="Carvalho M.F."/>
        </authorList>
    </citation>
    <scope>NUCLEOTIDE SEQUENCE [LARGE SCALE GENOMIC DNA]</scope>
    <source>
        <strain evidence="2 3">CT-R113</strain>
    </source>
</reference>
<sequence length="265" mass="27784">MLVLLPPSEGKATSGEGPRLDTGALTLPELAPAREQVAEALTELCSGPEDVAMDVLGLTVNQADALKRNLDVATAPTLRAAELYTGVLYDRLGLPDLLGSPAADRVRERVLVFSGLWGVVGPSDRLPPYRLSMGVRLPPLGGLGAHWRRALAGPLGGLSEGRLLVDCRSASYAAAFRPAGEAAGRTVAVRVLREREVDGSVKRSVVSHMAKATRGDIARALLVEGVDAGTPEELVSALRDLGHTVELPPAARAGASRVMDVVVRD</sequence>
<evidence type="ECO:0000256" key="1">
    <source>
        <dbReference type="SAM" id="MobiDB-lite"/>
    </source>
</evidence>